<gene>
    <name evidence="9" type="ORF">S03H2_31574</name>
</gene>
<dbReference type="GO" id="GO:0005886">
    <property type="term" value="C:plasma membrane"/>
    <property type="evidence" value="ECO:0007669"/>
    <property type="project" value="UniProtKB-SubCell"/>
</dbReference>
<accession>X1FUW0</accession>
<dbReference type="PANTHER" id="PTHR47019">
    <property type="entry name" value="LIPID II FLIPPASE MURJ"/>
    <property type="match status" value="1"/>
</dbReference>
<evidence type="ECO:0000256" key="2">
    <source>
        <dbReference type="ARBA" id="ARBA00022475"/>
    </source>
</evidence>
<dbReference type="GO" id="GO:0034204">
    <property type="term" value="P:lipid translocation"/>
    <property type="evidence" value="ECO:0007669"/>
    <property type="project" value="TreeGrafter"/>
</dbReference>
<evidence type="ECO:0000313" key="9">
    <source>
        <dbReference type="EMBL" id="GAH49441.1"/>
    </source>
</evidence>
<evidence type="ECO:0000256" key="4">
    <source>
        <dbReference type="ARBA" id="ARBA00022960"/>
    </source>
</evidence>
<comment type="subcellular location">
    <subcellularLocation>
        <location evidence="1">Cell membrane</location>
        <topology evidence="1">Multi-pass membrane protein</topology>
    </subcellularLocation>
</comment>
<dbReference type="Pfam" id="PF03023">
    <property type="entry name" value="MurJ"/>
    <property type="match status" value="1"/>
</dbReference>
<feature type="transmembrane region" description="Helical" evidence="8">
    <location>
        <begin position="76"/>
        <end position="100"/>
    </location>
</feature>
<feature type="transmembrane region" description="Helical" evidence="8">
    <location>
        <begin position="194"/>
        <end position="216"/>
    </location>
</feature>
<evidence type="ECO:0000256" key="3">
    <source>
        <dbReference type="ARBA" id="ARBA00022692"/>
    </source>
</evidence>
<protein>
    <recommendedName>
        <fullName evidence="10">Polysaccharide biosynthesis protein C-terminal domain-containing protein</fullName>
    </recommendedName>
</protein>
<dbReference type="GO" id="GO:0009252">
    <property type="term" value="P:peptidoglycan biosynthetic process"/>
    <property type="evidence" value="ECO:0007669"/>
    <property type="project" value="UniProtKB-KW"/>
</dbReference>
<feature type="transmembrane region" description="Helical" evidence="8">
    <location>
        <begin position="7"/>
        <end position="31"/>
    </location>
</feature>
<keyword evidence="2" id="KW-1003">Cell membrane</keyword>
<keyword evidence="5" id="KW-0573">Peptidoglycan synthesis</keyword>
<dbReference type="GO" id="GO:0008360">
    <property type="term" value="P:regulation of cell shape"/>
    <property type="evidence" value="ECO:0007669"/>
    <property type="project" value="UniProtKB-KW"/>
</dbReference>
<feature type="transmembrane region" description="Helical" evidence="8">
    <location>
        <begin position="156"/>
        <end position="182"/>
    </location>
</feature>
<dbReference type="GO" id="GO:0015648">
    <property type="term" value="F:lipid-linked peptidoglycan transporter activity"/>
    <property type="evidence" value="ECO:0007669"/>
    <property type="project" value="TreeGrafter"/>
</dbReference>
<dbReference type="InterPro" id="IPR051050">
    <property type="entry name" value="Lipid_II_flippase_MurJ/MviN"/>
</dbReference>
<sequence length="231" mass="25781">FSSIFSQILYLVLPITVLFFLLRAQIVRIILGTGEFGWTDTRLTAAALGIFSFAIFAQSLVPLISRAFYAFQNTKTPVLISLSSIGINIIGSFFFVWVLNNGNWFSNFISRALKLQGIDNFAILGLPIAFALAGIFNFIVLLKFFDEKVKYWQPKLILNSLFKIILACVLLAITVYALLYVLDLFLNTRTFIGIFFQAAIAALGGIIIYFISTLLLKSPEARGLIGKILKK</sequence>
<keyword evidence="7 8" id="KW-0472">Membrane</keyword>
<keyword evidence="4" id="KW-0133">Cell shape</keyword>
<organism evidence="9">
    <name type="scientific">marine sediment metagenome</name>
    <dbReference type="NCBI Taxonomy" id="412755"/>
    <lineage>
        <taxon>unclassified sequences</taxon>
        <taxon>metagenomes</taxon>
        <taxon>ecological metagenomes</taxon>
    </lineage>
</organism>
<name>X1FUW0_9ZZZZ</name>
<comment type="caution">
    <text evidence="9">The sequence shown here is derived from an EMBL/GenBank/DDBJ whole genome shotgun (WGS) entry which is preliminary data.</text>
</comment>
<reference evidence="9" key="1">
    <citation type="journal article" date="2014" name="Front. Microbiol.">
        <title>High frequency of phylogenetically diverse reductive dehalogenase-homologous genes in deep subseafloor sedimentary metagenomes.</title>
        <authorList>
            <person name="Kawai M."/>
            <person name="Futagami T."/>
            <person name="Toyoda A."/>
            <person name="Takaki Y."/>
            <person name="Nishi S."/>
            <person name="Hori S."/>
            <person name="Arai W."/>
            <person name="Tsubouchi T."/>
            <person name="Morono Y."/>
            <person name="Uchiyama I."/>
            <person name="Ito T."/>
            <person name="Fujiyama A."/>
            <person name="Inagaki F."/>
            <person name="Takami H."/>
        </authorList>
    </citation>
    <scope>NUCLEOTIDE SEQUENCE</scope>
    <source>
        <strain evidence="9">Expedition CK06-06</strain>
    </source>
</reference>
<feature type="transmembrane region" description="Helical" evidence="8">
    <location>
        <begin position="120"/>
        <end position="144"/>
    </location>
</feature>
<feature type="non-terminal residue" evidence="9">
    <location>
        <position position="1"/>
    </location>
</feature>
<dbReference type="InterPro" id="IPR004268">
    <property type="entry name" value="MurJ"/>
</dbReference>
<keyword evidence="3 8" id="KW-0812">Transmembrane</keyword>
<proteinExistence type="predicted"/>
<feature type="transmembrane region" description="Helical" evidence="8">
    <location>
        <begin position="43"/>
        <end position="64"/>
    </location>
</feature>
<dbReference type="PANTHER" id="PTHR47019:SF1">
    <property type="entry name" value="LIPID II FLIPPASE MURJ"/>
    <property type="match status" value="1"/>
</dbReference>
<evidence type="ECO:0000256" key="8">
    <source>
        <dbReference type="SAM" id="Phobius"/>
    </source>
</evidence>
<dbReference type="AlphaFoldDB" id="X1FUW0"/>
<evidence type="ECO:0000256" key="7">
    <source>
        <dbReference type="ARBA" id="ARBA00023136"/>
    </source>
</evidence>
<evidence type="ECO:0000256" key="6">
    <source>
        <dbReference type="ARBA" id="ARBA00022989"/>
    </source>
</evidence>
<evidence type="ECO:0008006" key="10">
    <source>
        <dbReference type="Google" id="ProtNLM"/>
    </source>
</evidence>
<evidence type="ECO:0000256" key="1">
    <source>
        <dbReference type="ARBA" id="ARBA00004651"/>
    </source>
</evidence>
<dbReference type="EMBL" id="BARU01019153">
    <property type="protein sequence ID" value="GAH49441.1"/>
    <property type="molecule type" value="Genomic_DNA"/>
</dbReference>
<keyword evidence="6 8" id="KW-1133">Transmembrane helix</keyword>
<evidence type="ECO:0000256" key="5">
    <source>
        <dbReference type="ARBA" id="ARBA00022984"/>
    </source>
</evidence>